<dbReference type="EMBL" id="CM056815">
    <property type="protein sequence ID" value="KAJ8630447.1"/>
    <property type="molecule type" value="Genomic_DNA"/>
</dbReference>
<comment type="caution">
    <text evidence="1">The sequence shown here is derived from an EMBL/GenBank/DDBJ whole genome shotgun (WGS) entry which is preliminary data.</text>
</comment>
<accession>A0ACC2LAA0</accession>
<evidence type="ECO:0000313" key="2">
    <source>
        <dbReference type="Proteomes" id="UP001234297"/>
    </source>
</evidence>
<name>A0ACC2LAA0_PERAE</name>
<proteinExistence type="predicted"/>
<gene>
    <name evidence="1" type="ORF">MRB53_023770</name>
</gene>
<dbReference type="Proteomes" id="UP001234297">
    <property type="component" value="Chromosome 7"/>
</dbReference>
<protein>
    <submittedName>
        <fullName evidence="1">Uncharacterized protein</fullName>
    </submittedName>
</protein>
<organism evidence="1 2">
    <name type="scientific">Persea americana</name>
    <name type="common">Avocado</name>
    <dbReference type="NCBI Taxonomy" id="3435"/>
    <lineage>
        <taxon>Eukaryota</taxon>
        <taxon>Viridiplantae</taxon>
        <taxon>Streptophyta</taxon>
        <taxon>Embryophyta</taxon>
        <taxon>Tracheophyta</taxon>
        <taxon>Spermatophyta</taxon>
        <taxon>Magnoliopsida</taxon>
        <taxon>Magnoliidae</taxon>
        <taxon>Laurales</taxon>
        <taxon>Lauraceae</taxon>
        <taxon>Persea</taxon>
    </lineage>
</organism>
<keyword evidence="2" id="KW-1185">Reference proteome</keyword>
<sequence length="117" mass="13196">MRRKKTEWVGKEEGWCWVAGWMVSEDRVEGLVELCYAKGGFGRQRVQAEDLVVDWEGMGVGWEEKGPGSGEETEGMGVGWPEMGGNRGNGGKLGGKGFWLGGNWVRLRIRTWGNWWF</sequence>
<reference evidence="1 2" key="1">
    <citation type="journal article" date="2022" name="Hortic Res">
        <title>A haplotype resolved chromosomal level avocado genome allows analysis of novel avocado genes.</title>
        <authorList>
            <person name="Nath O."/>
            <person name="Fletcher S.J."/>
            <person name="Hayward A."/>
            <person name="Shaw L.M."/>
            <person name="Masouleh A.K."/>
            <person name="Furtado A."/>
            <person name="Henry R.J."/>
            <person name="Mitter N."/>
        </authorList>
    </citation>
    <scope>NUCLEOTIDE SEQUENCE [LARGE SCALE GENOMIC DNA]</scope>
    <source>
        <strain evidence="2">cv. Hass</strain>
    </source>
</reference>
<evidence type="ECO:0000313" key="1">
    <source>
        <dbReference type="EMBL" id="KAJ8630447.1"/>
    </source>
</evidence>